<dbReference type="EMBL" id="JAWJAY010000808">
    <property type="protein sequence ID" value="MDV2888012.1"/>
    <property type="molecule type" value="Genomic_DNA"/>
</dbReference>
<dbReference type="AlphaFoldDB" id="A0AAJ2U5P6"/>
<comment type="caution">
    <text evidence="1">The sequence shown here is derived from an EMBL/GenBank/DDBJ whole genome shotgun (WGS) entry which is preliminary data.</text>
</comment>
<gene>
    <name evidence="1" type="ORF">RYX45_22870</name>
</gene>
<protein>
    <submittedName>
        <fullName evidence="1">Uncharacterized protein</fullName>
    </submittedName>
</protein>
<feature type="non-terminal residue" evidence="1">
    <location>
        <position position="86"/>
    </location>
</feature>
<feature type="non-terminal residue" evidence="1">
    <location>
        <position position="1"/>
    </location>
</feature>
<dbReference type="Proteomes" id="UP001285636">
    <property type="component" value="Unassembled WGS sequence"/>
</dbReference>
<organism evidence="1 2">
    <name type="scientific">Alkalihalophilus pseudofirmus</name>
    <name type="common">Bacillus pseudofirmus</name>
    <dbReference type="NCBI Taxonomy" id="79885"/>
    <lineage>
        <taxon>Bacteria</taxon>
        <taxon>Bacillati</taxon>
        <taxon>Bacillota</taxon>
        <taxon>Bacilli</taxon>
        <taxon>Bacillales</taxon>
        <taxon>Bacillaceae</taxon>
        <taxon>Alkalihalophilus</taxon>
    </lineage>
</organism>
<evidence type="ECO:0000313" key="1">
    <source>
        <dbReference type="EMBL" id="MDV2888012.1"/>
    </source>
</evidence>
<dbReference type="RefSeq" id="WP_323468087.1">
    <property type="nucleotide sequence ID" value="NZ_JAWJAY010000808.1"/>
</dbReference>
<reference evidence="1" key="1">
    <citation type="submission" date="2023-10" db="EMBL/GenBank/DDBJ databases">
        <title>Screening of Alkalihalophilus pseudofirmusBZ-TG-HK211 and Its Alleviation of Salt Stress on Rapeseed Growth.</title>
        <authorList>
            <person name="Zhao B."/>
            <person name="Guo T."/>
        </authorList>
    </citation>
    <scope>NUCLEOTIDE SEQUENCE</scope>
    <source>
        <strain evidence="1">BZ-TG-HK211</strain>
    </source>
</reference>
<accession>A0AAJ2U5P6</accession>
<proteinExistence type="predicted"/>
<sequence>FFAIVCILVAIRATLLEEGLASYLLSFLNWEVARKLEYLGASLGSLFFTLFAYTQFPDDMNRRLRNLVTMALSCYSLFVVLTPAVI</sequence>
<evidence type="ECO:0000313" key="2">
    <source>
        <dbReference type="Proteomes" id="UP001285636"/>
    </source>
</evidence>
<name>A0AAJ2U5P6_ALKPS</name>